<reference evidence="2" key="1">
    <citation type="submission" date="2020-05" db="UniProtKB">
        <authorList>
            <consortium name="EnsemblMetazoa"/>
        </authorList>
    </citation>
    <scope>IDENTIFICATION</scope>
    <source>
        <strain evidence="2">FUMOZ</strain>
    </source>
</reference>
<evidence type="ECO:0000313" key="2">
    <source>
        <dbReference type="EnsemblMetazoa" id="AFUN015239-PA"/>
    </source>
</evidence>
<evidence type="ECO:0000256" key="1">
    <source>
        <dbReference type="SAM" id="MobiDB-lite"/>
    </source>
</evidence>
<protein>
    <submittedName>
        <fullName evidence="2">Uncharacterized protein</fullName>
    </submittedName>
</protein>
<dbReference type="AlphaFoldDB" id="A0A182S4C5"/>
<feature type="compositionally biased region" description="Basic and acidic residues" evidence="1">
    <location>
        <begin position="7"/>
        <end position="21"/>
    </location>
</feature>
<organism evidence="2">
    <name type="scientific">Anopheles funestus</name>
    <name type="common">African malaria mosquito</name>
    <dbReference type="NCBI Taxonomy" id="62324"/>
    <lineage>
        <taxon>Eukaryota</taxon>
        <taxon>Metazoa</taxon>
        <taxon>Ecdysozoa</taxon>
        <taxon>Arthropoda</taxon>
        <taxon>Hexapoda</taxon>
        <taxon>Insecta</taxon>
        <taxon>Pterygota</taxon>
        <taxon>Neoptera</taxon>
        <taxon>Endopterygota</taxon>
        <taxon>Diptera</taxon>
        <taxon>Nematocera</taxon>
        <taxon>Culicoidea</taxon>
        <taxon>Culicidae</taxon>
        <taxon>Anophelinae</taxon>
        <taxon>Anopheles</taxon>
    </lineage>
</organism>
<feature type="region of interest" description="Disordered" evidence="1">
    <location>
        <begin position="1"/>
        <end position="21"/>
    </location>
</feature>
<accession>A0A182S4C5</accession>
<dbReference type="EnsemblMetazoa" id="AFUN015239-RA">
    <property type="protein sequence ID" value="AFUN015239-PA"/>
    <property type="gene ID" value="AFUN015239"/>
</dbReference>
<dbReference type="VEuPathDB" id="VectorBase:AFUN015239"/>
<proteinExistence type="predicted"/>
<name>A0A182S4C5_ANOFN</name>
<sequence length="184" mass="21919">MTPYVDQTHRRMETVEHDERQRQMVQYRPQHITVVLVPLVTEIARFHREGVVHPQRHVRNRHEGDQLLARLFTLQLLGVGTPSKRITDPRRLQQHLYNLRKHDEAIQDRVVLECRYHAEQRLGEEGRNGNEQQHIIQPRYRVRIDIEPRRLKISGNGCDDHDAEYCHLEDTIQQDARITIIIIT</sequence>